<protein>
    <recommendedName>
        <fullName evidence="2">DUF2062 domain-containing protein</fullName>
    </recommendedName>
</protein>
<keyword evidence="1" id="KW-0472">Membrane</keyword>
<evidence type="ECO:0000256" key="1">
    <source>
        <dbReference type="SAM" id="Phobius"/>
    </source>
</evidence>
<dbReference type="OrthoDB" id="9794343at2"/>
<dbReference type="Pfam" id="PF09835">
    <property type="entry name" value="DUF2062"/>
    <property type="match status" value="1"/>
</dbReference>
<evidence type="ECO:0000313" key="4">
    <source>
        <dbReference type="Proteomes" id="UP000002714"/>
    </source>
</evidence>
<dbReference type="eggNOG" id="COG3216">
    <property type="taxonomic scope" value="Bacteria"/>
</dbReference>
<feature type="transmembrane region" description="Helical" evidence="1">
    <location>
        <begin position="40"/>
        <end position="62"/>
    </location>
</feature>
<dbReference type="STRING" id="326298.Suden_0609"/>
<reference evidence="3 4" key="1">
    <citation type="journal article" date="2008" name="Appl. Environ. Microbiol.">
        <title>Genome of the epsilonproteobacterial chemolithoautotroph Sulfurimonas denitrificans.</title>
        <authorList>
            <person name="Sievert S.M."/>
            <person name="Scott K.M."/>
            <person name="Klotz M.G."/>
            <person name="Chain P.S.G."/>
            <person name="Hauser L.J."/>
            <person name="Hemp J."/>
            <person name="Huegler M."/>
            <person name="Land M."/>
            <person name="Lapidus A."/>
            <person name="Larimer F.W."/>
            <person name="Lucas S."/>
            <person name="Malfatti S.A."/>
            <person name="Meyer F."/>
            <person name="Paulsen I.T."/>
            <person name="Ren Q."/>
            <person name="Simon J."/>
            <person name="Bailey K."/>
            <person name="Diaz E."/>
            <person name="Fitzpatrick K.A."/>
            <person name="Glover B."/>
            <person name="Gwatney N."/>
            <person name="Korajkic A."/>
            <person name="Long A."/>
            <person name="Mobberley J.M."/>
            <person name="Pantry S.N."/>
            <person name="Pazder G."/>
            <person name="Peterson S."/>
            <person name="Quintanilla J.D."/>
            <person name="Sprinkle R."/>
            <person name="Stephens J."/>
            <person name="Thomas P."/>
            <person name="Vaughn R."/>
            <person name="Weber M.J."/>
            <person name="Wooten L.L."/>
        </authorList>
    </citation>
    <scope>NUCLEOTIDE SEQUENCE [LARGE SCALE GENOMIC DNA]</scope>
    <source>
        <strain evidence="4">ATCC 33889 / DSM 1251</strain>
    </source>
</reference>
<dbReference type="EMBL" id="CP000153">
    <property type="protein sequence ID" value="ABB43888.1"/>
    <property type="molecule type" value="Genomic_DNA"/>
</dbReference>
<dbReference type="InterPro" id="IPR018639">
    <property type="entry name" value="DUF2062"/>
</dbReference>
<dbReference type="Proteomes" id="UP000002714">
    <property type="component" value="Chromosome"/>
</dbReference>
<accession>Q30SZ3</accession>
<feature type="domain" description="DUF2062" evidence="2">
    <location>
        <begin position="21"/>
        <end position="154"/>
    </location>
</feature>
<proteinExistence type="predicted"/>
<dbReference type="AlphaFoldDB" id="Q30SZ3"/>
<keyword evidence="1" id="KW-1133">Transmembrane helix</keyword>
<evidence type="ECO:0000313" key="3">
    <source>
        <dbReference type="EMBL" id="ABB43888.1"/>
    </source>
</evidence>
<dbReference type="PANTHER" id="PTHR40547:SF1">
    <property type="entry name" value="SLL0298 PROTEIN"/>
    <property type="match status" value="1"/>
</dbReference>
<dbReference type="HOGENOM" id="CLU_102912_3_1_7"/>
<dbReference type="RefSeq" id="WP_011372242.1">
    <property type="nucleotide sequence ID" value="NC_007575.1"/>
</dbReference>
<dbReference type="KEGG" id="tdn:Suden_0609"/>
<keyword evidence="1" id="KW-0812">Transmembrane</keyword>
<dbReference type="PANTHER" id="PTHR40547">
    <property type="entry name" value="SLL0298 PROTEIN"/>
    <property type="match status" value="1"/>
</dbReference>
<feature type="transmembrane region" description="Helical" evidence="1">
    <location>
        <begin position="120"/>
        <end position="143"/>
    </location>
</feature>
<evidence type="ECO:0000259" key="2">
    <source>
        <dbReference type="Pfam" id="PF09835"/>
    </source>
</evidence>
<gene>
    <name evidence="3" type="ordered locus">Suden_0609</name>
</gene>
<name>Q30SZ3_SULDN</name>
<keyword evidence="4" id="KW-1185">Reference proteome</keyword>
<sequence>MIRKFFKNINASEKLKAFTDKYRIPIEYLSANRKMVSKGVLIGLFIAFIPMPMQMLAVVGVIPFTRFNVPIAISMCWLSNPFTMPAMYYMEYLTGSFILGMETTPVEMTLEWFSHNIGNIFVPLYTGTAFYSIFGSLLGYYLVNHFWRSSVKKDNNSRKNSRN</sequence>
<organism evidence="3 4">
    <name type="scientific">Sulfurimonas denitrificans (strain ATCC 33889 / DSM 1251)</name>
    <name type="common">Thiomicrospira denitrificans (strain ATCC 33889 / DSM 1251)</name>
    <dbReference type="NCBI Taxonomy" id="326298"/>
    <lineage>
        <taxon>Bacteria</taxon>
        <taxon>Pseudomonadati</taxon>
        <taxon>Campylobacterota</taxon>
        <taxon>Epsilonproteobacteria</taxon>
        <taxon>Campylobacterales</taxon>
        <taxon>Sulfurimonadaceae</taxon>
        <taxon>Sulfurimonas</taxon>
    </lineage>
</organism>